<accession>A0A090N3Y2</accession>
<dbReference type="Proteomes" id="UP000009170">
    <property type="component" value="Unassembled WGS sequence"/>
</dbReference>
<reference evidence="1 3" key="1">
    <citation type="journal article" date="2006" name="Proc. Natl. Acad. Sci. U.S.A.">
        <title>Genome analysis of the smallest free-living eukaryote Ostreococcus tauri unveils many unique features.</title>
        <authorList>
            <person name="Derelle E."/>
            <person name="Ferraz C."/>
            <person name="Rombauts S."/>
            <person name="Rouze P."/>
            <person name="Worden A.Z."/>
            <person name="Robbens S."/>
            <person name="Partensky F."/>
            <person name="Degroeve S."/>
            <person name="Echeynie S."/>
            <person name="Cooke R."/>
            <person name="Saeys Y."/>
            <person name="Wuyts J."/>
            <person name="Jabbari K."/>
            <person name="Bowler C."/>
            <person name="Panaud O."/>
            <person name="Piegu B."/>
            <person name="Ball S.G."/>
            <person name="Ral J.-P."/>
            <person name="Bouget F.-Y."/>
            <person name="Piganeau G."/>
            <person name="De Baets B."/>
            <person name="Picard A."/>
            <person name="Delseny M."/>
            <person name="Demaille J."/>
            <person name="Van de Peer Y."/>
            <person name="Moreau H."/>
        </authorList>
    </citation>
    <scope>NUCLEOTIDE SEQUENCE [LARGE SCALE GENOMIC DNA]</scope>
    <source>
        <strain evidence="1 3">OTTH0595</strain>
    </source>
</reference>
<name>A0A090N3Y2_OSTTA</name>
<keyword evidence="3" id="KW-1185">Reference proteome</keyword>
<evidence type="ECO:0000313" key="3">
    <source>
        <dbReference type="Proteomes" id="UP000009170"/>
    </source>
</evidence>
<dbReference type="EMBL" id="KZ155777">
    <property type="protein sequence ID" value="OUS47650.1"/>
    <property type="molecule type" value="Genomic_DNA"/>
</dbReference>
<reference evidence="2" key="3">
    <citation type="submission" date="2017-04" db="EMBL/GenBank/DDBJ databases">
        <title>Population genomics of picophytoplankton unveils novel chromosome hypervariability.</title>
        <authorList>
            <consortium name="DOE Joint Genome Institute"/>
            <person name="Blanc-Mathieu R."/>
            <person name="Krasovec M."/>
            <person name="Hebrard M."/>
            <person name="Yau S."/>
            <person name="Desgranges E."/>
            <person name="Martin J."/>
            <person name="Schackwitz W."/>
            <person name="Kuo A."/>
            <person name="Salin G."/>
            <person name="Donnadieu C."/>
            <person name="Desdevises Y."/>
            <person name="Sanchez-Ferandin S."/>
            <person name="Moreau H."/>
            <person name="Rivals E."/>
            <person name="Grigoriev I.V."/>
            <person name="Grimsley N."/>
            <person name="Eyre-Walker A."/>
            <person name="Piganeau G."/>
        </authorList>
    </citation>
    <scope>NUCLEOTIDE SEQUENCE [LARGE SCALE GENOMIC DNA]</scope>
    <source>
        <strain evidence="2">RCC 1115</strain>
    </source>
</reference>
<evidence type="ECO:0000313" key="1">
    <source>
        <dbReference type="EMBL" id="CEF98913.1"/>
    </source>
</evidence>
<proteinExistence type="predicted"/>
<dbReference type="AlphaFoldDB" id="A0A090N3Y2"/>
<dbReference type="EMBL" id="CAID01000009">
    <property type="protein sequence ID" value="CEF98913.1"/>
    <property type="molecule type" value="Genomic_DNA"/>
</dbReference>
<reference evidence="1" key="2">
    <citation type="journal article" date="2014" name="BMC Genomics">
        <title>An improved genome of the model marine alga Ostreococcus tauri unfolds by assessing Illumina de novo assemblies.</title>
        <authorList>
            <person name="Blanc-Mathieu R."/>
            <person name="Verhelst B."/>
            <person name="Derelle E."/>
            <person name="Rombauts S."/>
            <person name="Bouget F.Y."/>
            <person name="Carre I."/>
            <person name="Chateau A."/>
            <person name="Eyre-Walker A."/>
            <person name="Grimsley N."/>
            <person name="Moreau H."/>
            <person name="Piegu B."/>
            <person name="Rivals E."/>
            <person name="Schackwitz W."/>
            <person name="Van de Peer Y."/>
            <person name="Piganeau G."/>
        </authorList>
    </citation>
    <scope>NUCLEOTIDE SEQUENCE</scope>
    <source>
        <strain evidence="1">RCC4221</strain>
    </source>
</reference>
<accession>A0A454Y3G1</accession>
<evidence type="ECO:0000313" key="2">
    <source>
        <dbReference type="EMBL" id="OUS47650.1"/>
    </source>
</evidence>
<sequence length="539" mass="60304">MAADAVIVDVARSDERDTLVCTRASSFAETTSSGAATRADDGRWLVSGRALASAGVLALVAVVGAHHASRRGETRVGGLTDAFASLGDGAVPMLKPKERHPRFVGFEYVTRCIPDEHVERHAEFFQHEITGATLVTKCNNGHAGWFWEFNLRNPHTSYEMGKKLGPPGHWETRAYVDNTCEYGVVLHNAAGKRLWEIGGTNMDAPLETAPGDCSSRTRGGSNVYHNRGMWDSPQNNSVKWVWGTCRQECRKRCDVYALKDDLRSPTGNLLRQRERYAIHPDLAVGDRGRLHAVGSKNLRRISAGYEDIWAREDGNDVQQILNVHDMNETNSPWHDAWNLRERKDDVAVGRNSVYYKEGAGFKRVEGMLDGHGAWRDIKSKIAVWGREYFEAGDWFWSSLGDRHWACKLPCDENSQGIPKIPFVEGERGTPECHANNEWIFCLGPTTKKVYRTQVIVNAWDEVTGANYTWDNPPQNVWTLVPNATGYSIGVGKLAVWIVDDATREARYCPLPCASGDWRVPEAFAGERLMSIKPSLFEEQ</sequence>
<organism evidence="1 3">
    <name type="scientific">Ostreococcus tauri</name>
    <name type="common">Marine green alga</name>
    <dbReference type="NCBI Taxonomy" id="70448"/>
    <lineage>
        <taxon>Eukaryota</taxon>
        <taxon>Viridiplantae</taxon>
        <taxon>Chlorophyta</taxon>
        <taxon>Mamiellophyceae</taxon>
        <taxon>Mamiellales</taxon>
        <taxon>Bathycoccaceae</taxon>
        <taxon>Ostreococcus</taxon>
    </lineage>
</organism>
<protein>
    <submittedName>
        <fullName evidence="1">Unnamed product</fullName>
    </submittedName>
</protein>
<dbReference type="InParanoid" id="A0A090N3Y2"/>
<dbReference type="Proteomes" id="UP000195557">
    <property type="component" value="Unassembled WGS sequence"/>
</dbReference>
<accession>A0A1Y5IDG8</accession>
<gene>
    <name evidence="2" type="ORF">BE221DRAFT_190613</name>
    <name evidence="1" type="ORF">OT_ostta09g00220</name>
</gene>